<evidence type="ECO:0000313" key="2">
    <source>
        <dbReference type="Proteomes" id="UP001596175"/>
    </source>
</evidence>
<dbReference type="RefSeq" id="WP_378020678.1">
    <property type="nucleotide sequence ID" value="NZ_JBHSKG010000004.1"/>
</dbReference>
<dbReference type="InterPro" id="IPR011257">
    <property type="entry name" value="DNA_glycosylase"/>
</dbReference>
<dbReference type="Gene3D" id="1.10.340.30">
    <property type="entry name" value="Hypothetical protein, domain 2"/>
    <property type="match status" value="1"/>
</dbReference>
<gene>
    <name evidence="1" type="ORF">ACFPK1_09520</name>
</gene>
<dbReference type="Proteomes" id="UP001596175">
    <property type="component" value="Unassembled WGS sequence"/>
</dbReference>
<proteinExistence type="predicted"/>
<accession>A0ABV9ZE59</accession>
<comment type="caution">
    <text evidence="1">The sequence shown here is derived from an EMBL/GenBank/DDBJ whole genome shotgun (WGS) entry which is preliminary data.</text>
</comment>
<dbReference type="Gene3D" id="1.10.1670.10">
    <property type="entry name" value="Helix-hairpin-Helix base-excision DNA repair enzymes (C-terminal)"/>
    <property type="match status" value="1"/>
</dbReference>
<organism evidence="1 2">
    <name type="scientific">Actinomycetospora rhizophila</name>
    <dbReference type="NCBI Taxonomy" id="1416876"/>
    <lineage>
        <taxon>Bacteria</taxon>
        <taxon>Bacillati</taxon>
        <taxon>Actinomycetota</taxon>
        <taxon>Actinomycetes</taxon>
        <taxon>Pseudonocardiales</taxon>
        <taxon>Pseudonocardiaceae</taxon>
        <taxon>Actinomycetospora</taxon>
    </lineage>
</organism>
<sequence>MDDTLREEQKLTARAVLAREGRGFAEEIGLGRTDNPASLFGLLVAAVVVAPRGETSGAARAAHELTNRWHTATDLAAADEQDVAKELGAAVEGVDRGDGDDSASGSAATLVALATALADDWGGDLRALREHAGHDPARERELLTALPGVDDGAVDVFLREVQVLWDEVAPFADTRALRAAAALGLGESAPDLARYGDRPEKIGRLAGALARIDVEGSHDEVRRAIAG</sequence>
<dbReference type="InterPro" id="IPR023170">
    <property type="entry name" value="HhH_base_excis_C"/>
</dbReference>
<evidence type="ECO:0000313" key="1">
    <source>
        <dbReference type="EMBL" id="MFC5138467.1"/>
    </source>
</evidence>
<keyword evidence="2" id="KW-1185">Reference proteome</keyword>
<dbReference type="SUPFAM" id="SSF48150">
    <property type="entry name" value="DNA-glycosylase"/>
    <property type="match status" value="1"/>
</dbReference>
<evidence type="ECO:0008006" key="3">
    <source>
        <dbReference type="Google" id="ProtNLM"/>
    </source>
</evidence>
<protein>
    <recommendedName>
        <fullName evidence="3">Endonuclease</fullName>
    </recommendedName>
</protein>
<dbReference type="EMBL" id="JBHSKG010000004">
    <property type="protein sequence ID" value="MFC5138467.1"/>
    <property type="molecule type" value="Genomic_DNA"/>
</dbReference>
<reference evidence="2" key="1">
    <citation type="journal article" date="2019" name="Int. J. Syst. Evol. Microbiol.">
        <title>The Global Catalogue of Microorganisms (GCM) 10K type strain sequencing project: providing services to taxonomists for standard genome sequencing and annotation.</title>
        <authorList>
            <consortium name="The Broad Institute Genomics Platform"/>
            <consortium name="The Broad Institute Genome Sequencing Center for Infectious Disease"/>
            <person name="Wu L."/>
            <person name="Ma J."/>
        </authorList>
    </citation>
    <scope>NUCLEOTIDE SEQUENCE [LARGE SCALE GENOMIC DNA]</scope>
    <source>
        <strain evidence="2">XZYJ18</strain>
    </source>
</reference>
<name>A0ABV9ZE59_9PSEU</name>